<evidence type="ECO:0000313" key="9">
    <source>
        <dbReference type="Proteomes" id="UP000273252"/>
    </source>
</evidence>
<dbReference type="GO" id="GO:0003995">
    <property type="term" value="F:acyl-CoA dehydrogenase activity"/>
    <property type="evidence" value="ECO:0007669"/>
    <property type="project" value="TreeGrafter"/>
</dbReference>
<feature type="domain" description="Acyl-CoA dehydrogenase/oxidase C-terminal" evidence="6">
    <location>
        <begin position="237"/>
        <end position="389"/>
    </location>
</feature>
<reference evidence="8 9" key="1">
    <citation type="submission" date="2018-08" db="EMBL/GenBank/DDBJ databases">
        <title>Vibrio isolated from the Eastern China Marginal Seas.</title>
        <authorList>
            <person name="Li Y."/>
        </authorList>
    </citation>
    <scope>NUCLEOTIDE SEQUENCE [LARGE SCALE GENOMIC DNA]</scope>
    <source>
        <strain evidence="8 9">BEI233</strain>
    </source>
</reference>
<comment type="similarity">
    <text evidence="2">Belongs to the acyl-CoA dehydrogenase family.</text>
</comment>
<dbReference type="SUPFAM" id="SSF47203">
    <property type="entry name" value="Acyl-CoA dehydrogenase C-terminal domain-like"/>
    <property type="match status" value="1"/>
</dbReference>
<dbReference type="Gene3D" id="1.10.540.10">
    <property type="entry name" value="Acyl-CoA dehydrogenase/oxidase, N-terminal domain"/>
    <property type="match status" value="1"/>
</dbReference>
<evidence type="ECO:0000256" key="2">
    <source>
        <dbReference type="ARBA" id="ARBA00009347"/>
    </source>
</evidence>
<dbReference type="InterPro" id="IPR037069">
    <property type="entry name" value="AcylCoA_DH/ox_N_sf"/>
</dbReference>
<dbReference type="RefSeq" id="WP_120031276.1">
    <property type="nucleotide sequence ID" value="NZ_QVMU01000008.1"/>
</dbReference>
<dbReference type="OrthoDB" id="9769473at2"/>
<protein>
    <submittedName>
        <fullName evidence="8">Acyl-CoA dehydrogenase</fullName>
    </submittedName>
</protein>
<dbReference type="GO" id="GO:0050660">
    <property type="term" value="F:flavin adenine dinucleotide binding"/>
    <property type="evidence" value="ECO:0007669"/>
    <property type="project" value="InterPro"/>
</dbReference>
<keyword evidence="5" id="KW-0560">Oxidoreductase</keyword>
<comment type="cofactor">
    <cofactor evidence="1">
        <name>FAD</name>
        <dbReference type="ChEBI" id="CHEBI:57692"/>
    </cofactor>
</comment>
<dbReference type="InterPro" id="IPR046373">
    <property type="entry name" value="Acyl-CoA_Oxase/DH_mid-dom_sf"/>
</dbReference>
<evidence type="ECO:0000259" key="7">
    <source>
        <dbReference type="Pfam" id="PF02771"/>
    </source>
</evidence>
<evidence type="ECO:0000259" key="6">
    <source>
        <dbReference type="Pfam" id="PF00441"/>
    </source>
</evidence>
<evidence type="ECO:0000313" key="8">
    <source>
        <dbReference type="EMBL" id="RJX71502.1"/>
    </source>
</evidence>
<keyword evidence="9" id="KW-1185">Reference proteome</keyword>
<dbReference type="InterPro" id="IPR036250">
    <property type="entry name" value="AcylCo_DH-like_C"/>
</dbReference>
<dbReference type="SUPFAM" id="SSF56645">
    <property type="entry name" value="Acyl-CoA dehydrogenase NM domain-like"/>
    <property type="match status" value="1"/>
</dbReference>
<keyword evidence="3" id="KW-0285">Flavoprotein</keyword>
<dbReference type="PANTHER" id="PTHR43884:SF20">
    <property type="entry name" value="ACYL-COA DEHYDROGENASE FADE28"/>
    <property type="match status" value="1"/>
</dbReference>
<dbReference type="PANTHER" id="PTHR43884">
    <property type="entry name" value="ACYL-COA DEHYDROGENASE"/>
    <property type="match status" value="1"/>
</dbReference>
<evidence type="ECO:0000256" key="1">
    <source>
        <dbReference type="ARBA" id="ARBA00001974"/>
    </source>
</evidence>
<dbReference type="Gene3D" id="2.40.110.10">
    <property type="entry name" value="Butyryl-CoA Dehydrogenase, subunit A, domain 2"/>
    <property type="match status" value="1"/>
</dbReference>
<dbReference type="Proteomes" id="UP000273252">
    <property type="component" value="Unassembled WGS sequence"/>
</dbReference>
<feature type="domain" description="Acyl-CoA dehydrogenase/oxidase N-terminal" evidence="7">
    <location>
        <begin position="6"/>
        <end position="119"/>
    </location>
</feature>
<evidence type="ECO:0000256" key="5">
    <source>
        <dbReference type="ARBA" id="ARBA00023002"/>
    </source>
</evidence>
<dbReference type="AlphaFoldDB" id="A0A3A6QGD1"/>
<accession>A0A3A6QGD1</accession>
<comment type="caution">
    <text evidence="8">The sequence shown here is derived from an EMBL/GenBank/DDBJ whole genome shotgun (WGS) entry which is preliminary data.</text>
</comment>
<dbReference type="CDD" id="cd00567">
    <property type="entry name" value="ACAD"/>
    <property type="match status" value="1"/>
</dbReference>
<dbReference type="EMBL" id="QVMU01000008">
    <property type="protein sequence ID" value="RJX71502.1"/>
    <property type="molecule type" value="Genomic_DNA"/>
</dbReference>
<dbReference type="InterPro" id="IPR009100">
    <property type="entry name" value="AcylCoA_DH/oxidase_NM_dom_sf"/>
</dbReference>
<name>A0A3A6QGD1_9VIBR</name>
<dbReference type="Gene3D" id="1.20.140.10">
    <property type="entry name" value="Butyryl-CoA Dehydrogenase, subunit A, domain 3"/>
    <property type="match status" value="1"/>
</dbReference>
<dbReference type="InterPro" id="IPR009075">
    <property type="entry name" value="AcylCo_DH/oxidase_C"/>
</dbReference>
<evidence type="ECO:0000256" key="3">
    <source>
        <dbReference type="ARBA" id="ARBA00022630"/>
    </source>
</evidence>
<gene>
    <name evidence="8" type="ORF">DZ860_11235</name>
</gene>
<keyword evidence="4" id="KW-0274">FAD</keyword>
<proteinExistence type="inferred from homology"/>
<evidence type="ECO:0000256" key="4">
    <source>
        <dbReference type="ARBA" id="ARBA00022827"/>
    </source>
</evidence>
<organism evidence="8 9">
    <name type="scientific">Vibrio sinensis</name>
    <dbReference type="NCBI Taxonomy" id="2302434"/>
    <lineage>
        <taxon>Bacteria</taxon>
        <taxon>Pseudomonadati</taxon>
        <taxon>Pseudomonadota</taxon>
        <taxon>Gammaproteobacteria</taxon>
        <taxon>Vibrionales</taxon>
        <taxon>Vibrionaceae</taxon>
        <taxon>Vibrio</taxon>
    </lineage>
</organism>
<sequence length="454" mass="49981">MNFSYTDEQIMIEQSANDFFSQVCPVSVTRETMGSEQGYDRELWQRICDDMFFHGILIPEQYGGLGLGYVELCIVLEKIGAQLVNSPFHASACMATTALLLAADDTQKTHYFERLLQGEIATLAYTSVNVGTERGWGCDAVEVSFTKQGHQYVLNGTYRYVPYGHHAQWLILAAREQGIEGEQGIRLFVIDADNASISPKHLPTMDQTQNLAHIHLENLILDASNLLASDHHASETLMAAIAAGQIGLAAEQLGGTQAVLDQTVQYTQQRTQFNRTIASFQAVKHQAADMMLKAEASRSAVYYAACIADTALLTAQTQPDQADLQQAASIAKSYCSEAYFFNASTALQLHGGVGFTWEFDVHLYFKRAQSSGVLLGSSAYHHQQLADQLLGQLGRNHLQNNKLGSNKLESHKLESHSLENHSLENNALESSTLKNNTLASQTLKSEEPQQGTTL</sequence>
<dbReference type="Pfam" id="PF02771">
    <property type="entry name" value="Acyl-CoA_dh_N"/>
    <property type="match status" value="1"/>
</dbReference>
<dbReference type="Pfam" id="PF00441">
    <property type="entry name" value="Acyl-CoA_dh_1"/>
    <property type="match status" value="1"/>
</dbReference>
<dbReference type="InterPro" id="IPR013786">
    <property type="entry name" value="AcylCoA_DH/ox_N"/>
</dbReference>